<gene>
    <name evidence="1" type="ORF">H634G_11112</name>
</gene>
<sequence length="130" mass="14507">MSGVGLWRKSNDLIATLQAIKPNEQASKRATLTPEEREKLEQQGIEAAHALVGEIRAAMYTAISKKSSMDAVPVFGKRVPMKSLKGMQQEASRLSDVIAPLASTSRQREVQEIRKQIEDELQRGHEFFSN</sequence>
<keyword evidence="2" id="KW-1185">Reference proteome</keyword>
<dbReference type="EMBL" id="KE384792">
    <property type="protein sequence ID" value="KJK73647.1"/>
    <property type="molecule type" value="Genomic_DNA"/>
</dbReference>
<organism evidence="1 2">
    <name type="scientific">Metarhizium anisopliae BRIP 53293</name>
    <dbReference type="NCBI Taxonomy" id="1291518"/>
    <lineage>
        <taxon>Eukaryota</taxon>
        <taxon>Fungi</taxon>
        <taxon>Dikarya</taxon>
        <taxon>Ascomycota</taxon>
        <taxon>Pezizomycotina</taxon>
        <taxon>Sordariomycetes</taxon>
        <taxon>Hypocreomycetidae</taxon>
        <taxon>Hypocreales</taxon>
        <taxon>Clavicipitaceae</taxon>
        <taxon>Metarhizium</taxon>
    </lineage>
</organism>
<evidence type="ECO:0000313" key="2">
    <source>
        <dbReference type="Proteomes" id="UP000054544"/>
    </source>
</evidence>
<proteinExistence type="predicted"/>
<protein>
    <submittedName>
        <fullName evidence="1">Uncharacterized protein</fullName>
    </submittedName>
</protein>
<reference evidence="2" key="1">
    <citation type="journal article" date="2014" name="BMC Genomics">
        <title>The genome sequence of the biocontrol fungus Metarhizium anisopliae and comparative genomics of Metarhizium species.</title>
        <authorList>
            <person name="Pattemore J.A."/>
            <person name="Hane J.K."/>
            <person name="Williams A.H."/>
            <person name="Wilson B.A."/>
            <person name="Stodart B.J."/>
            <person name="Ash G.J."/>
        </authorList>
    </citation>
    <scope>NUCLEOTIDE SEQUENCE [LARGE SCALE GENOMIC DNA]</scope>
    <source>
        <strain evidence="2">BRIP 53293</strain>
    </source>
</reference>
<dbReference type="Proteomes" id="UP000054544">
    <property type="component" value="Unassembled WGS sequence"/>
</dbReference>
<accession>A0A0D9NI04</accession>
<evidence type="ECO:0000313" key="1">
    <source>
        <dbReference type="EMBL" id="KJK73647.1"/>
    </source>
</evidence>
<dbReference type="AlphaFoldDB" id="A0A0D9NI04"/>
<name>A0A0D9NI04_METAN</name>